<evidence type="ECO:0000313" key="2">
    <source>
        <dbReference type="Proteomes" id="UP000215137"/>
    </source>
</evidence>
<reference evidence="1 2" key="1">
    <citation type="submission" date="2017-08" db="EMBL/GenBank/DDBJ databases">
        <title>Complete Genome Sequence of Bacillus kochii Oregon-R-modENCODE STRAIN BDGP4, isolated from Drosophila melanogaster gut.</title>
        <authorList>
            <person name="Wan K.H."/>
            <person name="Yu C."/>
            <person name="Park S."/>
            <person name="Hammonds A.S."/>
            <person name="Booth B.W."/>
            <person name="Celniker S.E."/>
        </authorList>
    </citation>
    <scope>NUCLEOTIDE SEQUENCE [LARGE SCALE GENOMIC DNA]</scope>
    <source>
        <strain evidence="1 2">BDGP4</strain>
    </source>
</reference>
<evidence type="ECO:0000313" key="1">
    <source>
        <dbReference type="EMBL" id="ASV70059.1"/>
    </source>
</evidence>
<dbReference type="KEGG" id="bko:CKF48_15635"/>
<organism evidence="1 2">
    <name type="scientific">Cytobacillus kochii</name>
    <dbReference type="NCBI Taxonomy" id="859143"/>
    <lineage>
        <taxon>Bacteria</taxon>
        <taxon>Bacillati</taxon>
        <taxon>Bacillota</taxon>
        <taxon>Bacilli</taxon>
        <taxon>Bacillales</taxon>
        <taxon>Bacillaceae</taxon>
        <taxon>Cytobacillus</taxon>
    </lineage>
</organism>
<dbReference type="AlphaFoldDB" id="A0A248TPL5"/>
<keyword evidence="1" id="KW-0378">Hydrolase</keyword>
<dbReference type="EMBL" id="CP022983">
    <property type="protein sequence ID" value="ASV70059.1"/>
    <property type="molecule type" value="Genomic_DNA"/>
</dbReference>
<dbReference type="RefSeq" id="WP_095373621.1">
    <property type="nucleotide sequence ID" value="NZ_CANMJM010000015.1"/>
</dbReference>
<gene>
    <name evidence="1" type="ORF">CKF48_15635</name>
</gene>
<proteinExistence type="predicted"/>
<accession>A0A248TPL5</accession>
<dbReference type="GO" id="GO:0016787">
    <property type="term" value="F:hydrolase activity"/>
    <property type="evidence" value="ECO:0007669"/>
    <property type="project" value="UniProtKB-KW"/>
</dbReference>
<dbReference type="OrthoDB" id="2706506at2"/>
<name>A0A248TPL5_9BACI</name>
<sequence>MRETNNKKKGAESVDQKKTYYITVNDGEISQSSTSSSWNFKIEATDDEIIELRELFDQNYSTEWEGFFRAHVPYLQYHFDRQNDKYDDGLTQIYSAIYRLGDEEAKNHIVNMGILPPEQQ</sequence>
<keyword evidence="2" id="KW-1185">Reference proteome</keyword>
<protein>
    <submittedName>
        <fullName evidence="1">Hydrolase</fullName>
    </submittedName>
</protein>
<dbReference type="Proteomes" id="UP000215137">
    <property type="component" value="Chromosome"/>
</dbReference>
<dbReference type="GeneID" id="97217417"/>